<dbReference type="CDD" id="cd13620">
    <property type="entry name" value="PBP2_GltS"/>
    <property type="match status" value="1"/>
</dbReference>
<dbReference type="Pfam" id="PF00497">
    <property type="entry name" value="SBP_bac_3"/>
    <property type="match status" value="1"/>
</dbReference>
<protein>
    <submittedName>
        <fullName evidence="7">Amino acid ABC transporter substrate-binding protein, PAAT family</fullName>
    </submittedName>
</protein>
<evidence type="ECO:0000256" key="2">
    <source>
        <dbReference type="ARBA" id="ARBA00010333"/>
    </source>
</evidence>
<dbReference type="OrthoDB" id="9774451at2"/>
<proteinExistence type="inferred from homology"/>
<dbReference type="Proteomes" id="UP000184080">
    <property type="component" value="Unassembled WGS sequence"/>
</dbReference>
<dbReference type="Gene3D" id="3.40.190.10">
    <property type="entry name" value="Periplasmic binding protein-like II"/>
    <property type="match status" value="2"/>
</dbReference>
<comment type="subcellular location">
    <subcellularLocation>
        <location evidence="1">Cell envelope</location>
    </subcellularLocation>
</comment>
<evidence type="ECO:0000256" key="3">
    <source>
        <dbReference type="ARBA" id="ARBA00022729"/>
    </source>
</evidence>
<feature type="chain" id="PRO_5012002697" evidence="5">
    <location>
        <begin position="27"/>
        <end position="280"/>
    </location>
</feature>
<dbReference type="PANTHER" id="PTHR35936">
    <property type="entry name" value="MEMBRANE-BOUND LYTIC MUREIN TRANSGLYCOSYLASE F"/>
    <property type="match status" value="1"/>
</dbReference>
<feature type="signal peptide" evidence="5">
    <location>
        <begin position="1"/>
        <end position="26"/>
    </location>
</feature>
<dbReference type="PROSITE" id="PS01039">
    <property type="entry name" value="SBP_BACTERIAL_3"/>
    <property type="match status" value="1"/>
</dbReference>
<dbReference type="STRING" id="1121298.SAMN05444401_2944"/>
<keyword evidence="3 5" id="KW-0732">Signal</keyword>
<dbReference type="SMART" id="SM00062">
    <property type="entry name" value="PBPb"/>
    <property type="match status" value="1"/>
</dbReference>
<sequence length="280" mass="30111">MKKGLFKKIVTAITVGALTLSITACGKNTKGVSADGSDGALAKVKKSGKLVVGTSADFPPYEFHKEVNGKDEIVGFDIEIAKEIAKDLGVKLEIKDMSFDGLLGALSTGNVDMVIAGMTPDAERSKSVDFSKIYYEAEQTMLIRAEDKDKYTGVEALTGKKIGAQKGSIQEGIAKEQIKDSQVKGLGKITNLVLELKNKKVDGVVMETVVAKSYAAANKDLAVVNFKFQENSEEKGAAVAVKKGSKDFAEQINKTLDRLMNEKAIEKLVIDANNQVDIKE</sequence>
<dbReference type="SUPFAM" id="SSF53850">
    <property type="entry name" value="Periplasmic binding protein-like II"/>
    <property type="match status" value="1"/>
</dbReference>
<feature type="domain" description="Solute-binding protein family 3/N-terminal" evidence="6">
    <location>
        <begin position="49"/>
        <end position="271"/>
    </location>
</feature>
<evidence type="ECO:0000313" key="7">
    <source>
        <dbReference type="EMBL" id="SHJ37365.1"/>
    </source>
</evidence>
<evidence type="ECO:0000256" key="5">
    <source>
        <dbReference type="SAM" id="SignalP"/>
    </source>
</evidence>
<evidence type="ECO:0000256" key="4">
    <source>
        <dbReference type="RuleBase" id="RU003744"/>
    </source>
</evidence>
<dbReference type="GO" id="GO:0030313">
    <property type="term" value="C:cell envelope"/>
    <property type="evidence" value="ECO:0007669"/>
    <property type="project" value="UniProtKB-SubCell"/>
</dbReference>
<name>A0A1M6ISK8_9CLOT</name>
<dbReference type="InterPro" id="IPR001638">
    <property type="entry name" value="Solute-binding_3/MltF_N"/>
</dbReference>
<dbReference type="RefSeq" id="WP_073008168.1">
    <property type="nucleotide sequence ID" value="NZ_FQZO01000004.1"/>
</dbReference>
<evidence type="ECO:0000259" key="6">
    <source>
        <dbReference type="SMART" id="SM00062"/>
    </source>
</evidence>
<dbReference type="AlphaFoldDB" id="A0A1M6ISK8"/>
<comment type="similarity">
    <text evidence="2 4">Belongs to the bacterial solute-binding protein 3 family.</text>
</comment>
<dbReference type="PROSITE" id="PS51257">
    <property type="entry name" value="PROKAR_LIPOPROTEIN"/>
    <property type="match status" value="1"/>
</dbReference>
<accession>A0A1M6ISK8</accession>
<gene>
    <name evidence="7" type="ORF">SAMN05444401_2944</name>
</gene>
<dbReference type="PANTHER" id="PTHR35936:SF17">
    <property type="entry name" value="ARGININE-BINDING EXTRACELLULAR PROTEIN ARTP"/>
    <property type="match status" value="1"/>
</dbReference>
<dbReference type="InterPro" id="IPR018313">
    <property type="entry name" value="SBP_3_CS"/>
</dbReference>
<keyword evidence="8" id="KW-1185">Reference proteome</keyword>
<dbReference type="EMBL" id="FQZO01000004">
    <property type="protein sequence ID" value="SHJ37365.1"/>
    <property type="molecule type" value="Genomic_DNA"/>
</dbReference>
<organism evidence="7 8">
    <name type="scientific">Clostridium amylolyticum</name>
    <dbReference type="NCBI Taxonomy" id="1121298"/>
    <lineage>
        <taxon>Bacteria</taxon>
        <taxon>Bacillati</taxon>
        <taxon>Bacillota</taxon>
        <taxon>Clostridia</taxon>
        <taxon>Eubacteriales</taxon>
        <taxon>Clostridiaceae</taxon>
        <taxon>Clostridium</taxon>
    </lineage>
</organism>
<reference evidence="7 8" key="1">
    <citation type="submission" date="2016-11" db="EMBL/GenBank/DDBJ databases">
        <authorList>
            <person name="Jaros S."/>
            <person name="Januszkiewicz K."/>
            <person name="Wedrychowicz H."/>
        </authorList>
    </citation>
    <scope>NUCLEOTIDE SEQUENCE [LARGE SCALE GENOMIC DNA]</scope>
    <source>
        <strain evidence="7 8">DSM 21864</strain>
    </source>
</reference>
<evidence type="ECO:0000256" key="1">
    <source>
        <dbReference type="ARBA" id="ARBA00004196"/>
    </source>
</evidence>
<evidence type="ECO:0000313" key="8">
    <source>
        <dbReference type="Proteomes" id="UP000184080"/>
    </source>
</evidence>